<accession>A0A8D9HFV6</accession>
<feature type="compositionally biased region" description="Low complexity" evidence="1">
    <location>
        <begin position="642"/>
        <end position="654"/>
    </location>
</feature>
<sequence>MLSPQESAGRSGVVLFPSQKDSYVSPRIGIAVAARDSEIYSPGISLLELEKKERIDVKAFCSDASYYKLSAVLNMTSDRTKVIHLQPNTLFINRVGVSICLQQCDCQTEEWINPSDPPKLFRWQSSTRTELLKLRVQGYGWSTPFSVCSEGAVRVPIGREDGTDQLLLRVQVRSGTKNSRYEVIFRPNSVSGPYSRLSDSGSTAVSVDPFIQIGVLNISEVRFKVSMAMYPSQRPRGVLGFWSSLMTALGNTENMPVRISERFSENISMRQSTMINNAIRNVKKDLLGQPLQLLSGVDILGNASSALGHMSQGIAALSMDKKFIQSRQRQESKGVEDFGDIIREGGGALAKGLFRGVTGILTKPLEGAKSSGVEGFVSGFGKGIIGAAAQPVSGVLDLLSKTTEGANAMRMKIAAAITSDEQLLRRRLPRAVGADSLLRPYNEYREQGQVILQLAESGSFLGQVDLFKVRGKFALTDAYESHFILPKGKVLMITHRRVILLQQPSNIMGQRKFIPAKDACSIQWDVLWTDLVTMELTDGKRDQPNSPPSRLILYLRSKSHDSKDLRSKLHDSKEQFRIVKCSPNTKQAFEVYSAIDQTINLYGQNASKGLVKTKVTRPYSPMSESSWAEGGSQQMPASVAPTSTFGTSPTTSSS</sequence>
<feature type="domain" description="Intermembrane lipid transfer protein VPS13-like C-terminal" evidence="2">
    <location>
        <begin position="427"/>
        <end position="538"/>
    </location>
</feature>
<evidence type="ECO:0000256" key="1">
    <source>
        <dbReference type="SAM" id="MobiDB-lite"/>
    </source>
</evidence>
<dbReference type="EMBL" id="LS974624">
    <property type="protein sequence ID" value="CAG7897081.1"/>
    <property type="molecule type" value="Genomic_DNA"/>
</dbReference>
<dbReference type="Gramene" id="A08p07470.2_BraZ1">
    <property type="protein sequence ID" value="A08p07470.2_BraZ1.CDS"/>
    <property type="gene ID" value="A08g07470.2_BraZ1"/>
</dbReference>
<dbReference type="PANTHER" id="PTHR45523">
    <property type="entry name" value="TETRATRICOPEPTIDE REPEAT (TPR)-CONTAINING PROTEIN-RELATED"/>
    <property type="match status" value="1"/>
</dbReference>
<dbReference type="PANTHER" id="PTHR45523:SF6">
    <property type="entry name" value="OS02G0470400 PROTEIN"/>
    <property type="match status" value="1"/>
</dbReference>
<gene>
    <name evidence="3" type="ORF">BRAPAZ1V2_A08P07470.2</name>
</gene>
<feature type="region of interest" description="Disordered" evidence="1">
    <location>
        <begin position="617"/>
        <end position="654"/>
    </location>
</feature>
<dbReference type="InterPro" id="IPR056748">
    <property type="entry name" value="VPS13-like_C"/>
</dbReference>
<dbReference type="Proteomes" id="UP000694005">
    <property type="component" value="Chromosome A08"/>
</dbReference>
<evidence type="ECO:0000313" key="3">
    <source>
        <dbReference type="EMBL" id="CAG7897081.1"/>
    </source>
</evidence>
<name>A0A8D9HFV6_BRACM</name>
<evidence type="ECO:0000313" key="4">
    <source>
        <dbReference type="Proteomes" id="UP000694005"/>
    </source>
</evidence>
<feature type="compositionally biased region" description="Polar residues" evidence="1">
    <location>
        <begin position="622"/>
        <end position="636"/>
    </location>
</feature>
<dbReference type="AlphaFoldDB" id="A0A8D9HFV6"/>
<proteinExistence type="predicted"/>
<evidence type="ECO:0000259" key="2">
    <source>
        <dbReference type="Pfam" id="PF25037"/>
    </source>
</evidence>
<protein>
    <recommendedName>
        <fullName evidence="2">Intermembrane lipid transfer protein VPS13-like C-terminal domain-containing protein</fullName>
    </recommendedName>
</protein>
<organism evidence="3 4">
    <name type="scientific">Brassica campestris</name>
    <name type="common">Field mustard</name>
    <dbReference type="NCBI Taxonomy" id="3711"/>
    <lineage>
        <taxon>Eukaryota</taxon>
        <taxon>Viridiplantae</taxon>
        <taxon>Streptophyta</taxon>
        <taxon>Embryophyta</taxon>
        <taxon>Tracheophyta</taxon>
        <taxon>Spermatophyta</taxon>
        <taxon>Magnoliopsida</taxon>
        <taxon>eudicotyledons</taxon>
        <taxon>Gunneridae</taxon>
        <taxon>Pentapetalae</taxon>
        <taxon>rosids</taxon>
        <taxon>malvids</taxon>
        <taxon>Brassicales</taxon>
        <taxon>Brassicaceae</taxon>
        <taxon>Brassiceae</taxon>
        <taxon>Brassica</taxon>
    </lineage>
</organism>
<reference evidence="3 4" key="1">
    <citation type="submission" date="2021-07" db="EMBL/GenBank/DDBJ databases">
        <authorList>
            <consortium name="Genoscope - CEA"/>
            <person name="William W."/>
        </authorList>
    </citation>
    <scope>NUCLEOTIDE SEQUENCE [LARGE SCALE GENOMIC DNA]</scope>
</reference>
<dbReference type="Pfam" id="PF25037">
    <property type="entry name" value="VPS13_C"/>
    <property type="match status" value="1"/>
</dbReference>